<organism evidence="6 7">
    <name type="scientific">Blautia producta</name>
    <dbReference type="NCBI Taxonomy" id="33035"/>
    <lineage>
        <taxon>Bacteria</taxon>
        <taxon>Bacillati</taxon>
        <taxon>Bacillota</taxon>
        <taxon>Clostridia</taxon>
        <taxon>Lachnospirales</taxon>
        <taxon>Lachnospiraceae</taxon>
        <taxon>Blautia</taxon>
    </lineage>
</organism>
<evidence type="ECO:0000256" key="5">
    <source>
        <dbReference type="SAM" id="Phobius"/>
    </source>
</evidence>
<feature type="transmembrane region" description="Helical" evidence="5">
    <location>
        <begin position="69"/>
        <end position="86"/>
    </location>
</feature>
<evidence type="ECO:0008006" key="8">
    <source>
        <dbReference type="Google" id="ProtNLM"/>
    </source>
</evidence>
<dbReference type="KEGG" id="bpro:PMF13cell1_05579"/>
<keyword evidence="2 5" id="KW-0812">Transmembrane</keyword>
<feature type="transmembrane region" description="Helical" evidence="5">
    <location>
        <begin position="92"/>
        <end position="113"/>
    </location>
</feature>
<evidence type="ECO:0000256" key="4">
    <source>
        <dbReference type="ARBA" id="ARBA00023136"/>
    </source>
</evidence>
<evidence type="ECO:0000256" key="3">
    <source>
        <dbReference type="ARBA" id="ARBA00022989"/>
    </source>
</evidence>
<dbReference type="GO" id="GO:0016020">
    <property type="term" value="C:membrane"/>
    <property type="evidence" value="ECO:0007669"/>
    <property type="project" value="UniProtKB-SubCell"/>
</dbReference>
<sequence>MSVNKVIDLYNVCVGAAVTILSAIFGAFWYIFMGYLVLNILDWLTGWYKSRKMKQESSAIGLKGIIKKLGYWVIIAVAFLVSAVFVNMGNDLLHIDLSFLTMMGWFTLACLMVNEVRSILENLVECGYKIPNILIKGLAVADKLINKEDSEGE</sequence>
<reference evidence="6 7" key="1">
    <citation type="submission" date="2019-01" db="EMBL/GenBank/DDBJ databases">
        <title>PMF-metabolizing Aryl O-demethylase.</title>
        <authorList>
            <person name="Kim M."/>
        </authorList>
    </citation>
    <scope>NUCLEOTIDE SEQUENCE [LARGE SCALE GENOMIC DNA]</scope>
    <source>
        <strain evidence="6 7">PMF1</strain>
    </source>
</reference>
<dbReference type="InterPro" id="IPR006480">
    <property type="entry name" value="Phage_holin_4_1"/>
</dbReference>
<evidence type="ECO:0000313" key="6">
    <source>
        <dbReference type="EMBL" id="QBE99985.1"/>
    </source>
</evidence>
<evidence type="ECO:0000313" key="7">
    <source>
        <dbReference type="Proteomes" id="UP000289794"/>
    </source>
</evidence>
<dbReference type="Pfam" id="PF05105">
    <property type="entry name" value="Phage_holin_4_1"/>
    <property type="match status" value="1"/>
</dbReference>
<accession>A0A4P6M713</accession>
<dbReference type="AlphaFoldDB" id="A0A4P6M713"/>
<protein>
    <recommendedName>
        <fullName evidence="8">Holin</fullName>
    </recommendedName>
</protein>
<comment type="subcellular location">
    <subcellularLocation>
        <location evidence="1">Membrane</location>
        <topology evidence="1">Multi-pass membrane protein</topology>
    </subcellularLocation>
</comment>
<dbReference type="NCBIfam" id="TIGR01593">
    <property type="entry name" value="holin_tox_secr"/>
    <property type="match status" value="1"/>
</dbReference>
<proteinExistence type="predicted"/>
<evidence type="ECO:0000256" key="1">
    <source>
        <dbReference type="ARBA" id="ARBA00004141"/>
    </source>
</evidence>
<gene>
    <name evidence="6" type="ORF">PMF13cell1_05579</name>
</gene>
<keyword evidence="4 5" id="KW-0472">Membrane</keyword>
<evidence type="ECO:0000256" key="2">
    <source>
        <dbReference type="ARBA" id="ARBA00022692"/>
    </source>
</evidence>
<feature type="transmembrane region" description="Helical" evidence="5">
    <location>
        <begin position="20"/>
        <end position="48"/>
    </location>
</feature>
<dbReference type="EMBL" id="CP035945">
    <property type="protein sequence ID" value="QBE99985.1"/>
    <property type="molecule type" value="Genomic_DNA"/>
</dbReference>
<name>A0A4P6M713_9FIRM</name>
<keyword evidence="3 5" id="KW-1133">Transmembrane helix</keyword>
<dbReference type="Proteomes" id="UP000289794">
    <property type="component" value="Chromosome"/>
</dbReference>